<dbReference type="GeneID" id="8855914"/>
<keyword evidence="1" id="KW-1133">Transmembrane helix</keyword>
<dbReference type="RefSeq" id="XP_002673722.1">
    <property type="nucleotide sequence ID" value="XM_002673676.1"/>
</dbReference>
<reference evidence="2 3" key="1">
    <citation type="journal article" date="2010" name="Cell">
        <title>The genome of Naegleria gruberi illuminates early eukaryotic versatility.</title>
        <authorList>
            <person name="Fritz-Laylin L.K."/>
            <person name="Prochnik S.E."/>
            <person name="Ginger M.L."/>
            <person name="Dacks J.B."/>
            <person name="Carpenter M.L."/>
            <person name="Field M.C."/>
            <person name="Kuo A."/>
            <person name="Paredez A."/>
            <person name="Chapman J."/>
            <person name="Pham J."/>
            <person name="Shu S."/>
            <person name="Neupane R."/>
            <person name="Cipriano M."/>
            <person name="Mancuso J."/>
            <person name="Tu H."/>
            <person name="Salamov A."/>
            <person name="Lindquist E."/>
            <person name="Shapiro H."/>
            <person name="Lucas S."/>
            <person name="Grigoriev I.V."/>
            <person name="Cande W.Z."/>
            <person name="Fulton C."/>
            <person name="Rokhsar D.S."/>
            <person name="Dawson S.C."/>
        </authorList>
    </citation>
    <scope>NUCLEOTIDE SEQUENCE [LARGE SCALE GENOMIC DNA]</scope>
    <source>
        <strain evidence="2 3">NEG-M</strain>
    </source>
</reference>
<proteinExistence type="predicted"/>
<keyword evidence="1" id="KW-0472">Membrane</keyword>
<dbReference type="OrthoDB" id="10348749at2759"/>
<name>D2VQN1_NAEGR</name>
<protein>
    <submittedName>
        <fullName evidence="2">Predicted protein</fullName>
    </submittedName>
</protein>
<sequence length="302" mass="33879">MDSDILHHTFEYISDYLNDNENNLIDQQQPVVMAINQAISTTQVDYTSIILIMGSVFIVLFLLILITCAILRNSKRKYKFYQFQKREKQPREFDKEYFKSKASHWTVSNSVKAYSIQANEIFQNWKPPVFQLKALPHFAHLYVVSSSTNHPQCEGYVFYNNVRDSMGSSLSNISILNSSRVAAHQSTDLTELRKGILLERKPTSSTIAGASLENIELEFRNPSNVGISITTPPPSTQPIPPSTGIVQSSSTKILSQSTSQLNMANGGKYFSSLSKGNLNSSTGTVVMAEQNIDYSEELLFIL</sequence>
<evidence type="ECO:0000256" key="1">
    <source>
        <dbReference type="SAM" id="Phobius"/>
    </source>
</evidence>
<accession>D2VQN1</accession>
<dbReference type="KEGG" id="ngr:NAEGRDRAFT_71285"/>
<dbReference type="EMBL" id="GG738889">
    <property type="protein sequence ID" value="EFC40978.1"/>
    <property type="molecule type" value="Genomic_DNA"/>
</dbReference>
<dbReference type="VEuPathDB" id="AmoebaDB:NAEGRDRAFT_71285"/>
<evidence type="ECO:0000313" key="3">
    <source>
        <dbReference type="Proteomes" id="UP000006671"/>
    </source>
</evidence>
<evidence type="ECO:0000313" key="2">
    <source>
        <dbReference type="EMBL" id="EFC40978.1"/>
    </source>
</evidence>
<dbReference type="InParanoid" id="D2VQN1"/>
<gene>
    <name evidence="2" type="ORF">NAEGRDRAFT_71285</name>
</gene>
<keyword evidence="3" id="KW-1185">Reference proteome</keyword>
<feature type="transmembrane region" description="Helical" evidence="1">
    <location>
        <begin position="49"/>
        <end position="71"/>
    </location>
</feature>
<keyword evidence="1" id="KW-0812">Transmembrane</keyword>
<dbReference type="AlphaFoldDB" id="D2VQN1"/>
<dbReference type="Proteomes" id="UP000006671">
    <property type="component" value="Unassembled WGS sequence"/>
</dbReference>
<organism evidence="3">
    <name type="scientific">Naegleria gruberi</name>
    <name type="common">Amoeba</name>
    <dbReference type="NCBI Taxonomy" id="5762"/>
    <lineage>
        <taxon>Eukaryota</taxon>
        <taxon>Discoba</taxon>
        <taxon>Heterolobosea</taxon>
        <taxon>Tetramitia</taxon>
        <taxon>Eutetramitia</taxon>
        <taxon>Vahlkampfiidae</taxon>
        <taxon>Naegleria</taxon>
    </lineage>
</organism>